<dbReference type="InterPro" id="IPR029021">
    <property type="entry name" value="Prot-tyrosine_phosphatase-like"/>
</dbReference>
<comment type="caution">
    <text evidence="3">The sequence shown here is derived from an EMBL/GenBank/DDBJ whole genome shotgun (WGS) entry which is preliminary data.</text>
</comment>
<reference evidence="3 4" key="1">
    <citation type="submission" date="2017-09" db="EMBL/GenBank/DDBJ databases">
        <title>Bacterial strain isolated from the female urinary microbiota.</title>
        <authorList>
            <person name="Thomas-White K."/>
            <person name="Kumar N."/>
            <person name="Forster S."/>
            <person name="Putonti C."/>
            <person name="Lawley T."/>
            <person name="Wolfe A.J."/>
        </authorList>
    </citation>
    <scope>NUCLEOTIDE SEQUENCE [LARGE SCALE GENOMIC DNA]</scope>
    <source>
        <strain evidence="3 4">UMB0680</strain>
    </source>
</reference>
<evidence type="ECO:0000256" key="1">
    <source>
        <dbReference type="ARBA" id="ARBA00009580"/>
    </source>
</evidence>
<dbReference type="InterPro" id="IPR000387">
    <property type="entry name" value="Tyr_Pase_dom"/>
</dbReference>
<dbReference type="PROSITE" id="PS00383">
    <property type="entry name" value="TYR_PHOSPHATASE_1"/>
    <property type="match status" value="1"/>
</dbReference>
<dbReference type="SUPFAM" id="SSF52799">
    <property type="entry name" value="(Phosphotyrosine protein) phosphatases II"/>
    <property type="match status" value="1"/>
</dbReference>
<protein>
    <submittedName>
        <fullName evidence="3">Protein-tyrosine-phosphatase</fullName>
    </submittedName>
</protein>
<dbReference type="InterPro" id="IPR026893">
    <property type="entry name" value="Tyr/Ser_Pase_IphP-type"/>
</dbReference>
<dbReference type="Pfam" id="PF13350">
    <property type="entry name" value="Y_phosphatase3"/>
    <property type="match status" value="1"/>
</dbReference>
<dbReference type="PROSITE" id="PS50056">
    <property type="entry name" value="TYR_PHOSPHATASE_2"/>
    <property type="match status" value="1"/>
</dbReference>
<dbReference type="OrthoDB" id="1188001at2"/>
<dbReference type="InterPro" id="IPR016130">
    <property type="entry name" value="Tyr_Pase_AS"/>
</dbReference>
<organism evidence="3 4">
    <name type="scientific">Brevibacterium luteolum</name>
    <dbReference type="NCBI Taxonomy" id="199591"/>
    <lineage>
        <taxon>Bacteria</taxon>
        <taxon>Bacillati</taxon>
        <taxon>Actinomycetota</taxon>
        <taxon>Actinomycetes</taxon>
        <taxon>Micrococcales</taxon>
        <taxon>Brevibacteriaceae</taxon>
        <taxon>Brevibacterium</taxon>
    </lineage>
</organism>
<dbReference type="GO" id="GO:0004721">
    <property type="term" value="F:phosphoprotein phosphatase activity"/>
    <property type="evidence" value="ECO:0007669"/>
    <property type="project" value="InterPro"/>
</dbReference>
<keyword evidence="4" id="KW-1185">Reference proteome</keyword>
<gene>
    <name evidence="3" type="ORF">CJ198_13520</name>
</gene>
<accession>A0A2N6PEC0</accession>
<evidence type="ECO:0000313" key="4">
    <source>
        <dbReference type="Proteomes" id="UP000235703"/>
    </source>
</evidence>
<dbReference type="PANTHER" id="PTHR31126">
    <property type="entry name" value="TYROSINE-PROTEIN PHOSPHATASE"/>
    <property type="match status" value="1"/>
</dbReference>
<dbReference type="Gene3D" id="3.90.190.10">
    <property type="entry name" value="Protein tyrosine phosphatase superfamily"/>
    <property type="match status" value="1"/>
</dbReference>
<proteinExistence type="inferred from homology"/>
<evidence type="ECO:0000259" key="2">
    <source>
        <dbReference type="PROSITE" id="PS50056"/>
    </source>
</evidence>
<comment type="similarity">
    <text evidence="1">Belongs to the protein-tyrosine phosphatase family.</text>
</comment>
<dbReference type="AlphaFoldDB" id="A0A2N6PEC0"/>
<feature type="domain" description="Tyrosine specific protein phosphatases" evidence="2">
    <location>
        <begin position="137"/>
        <end position="168"/>
    </location>
</feature>
<name>A0A2N6PEC0_9MICO</name>
<dbReference type="Proteomes" id="UP000235703">
    <property type="component" value="Unassembled WGS sequence"/>
</dbReference>
<dbReference type="EMBL" id="PNFZ01000011">
    <property type="protein sequence ID" value="PMB97034.1"/>
    <property type="molecule type" value="Genomic_DNA"/>
</dbReference>
<dbReference type="PANTHER" id="PTHR31126:SF1">
    <property type="entry name" value="TYROSINE SPECIFIC PROTEIN PHOSPHATASES DOMAIN-CONTAINING PROTEIN"/>
    <property type="match status" value="1"/>
</dbReference>
<sequence>MHVAERIPIPGTFNFRDIGGWPTGSGTVARGLLYRSDGLHNLTDASRAALRELNLRTVIDLREERESHRAPDALNGLDVEHISLPVFDNRYYPLDPNAARVELPDHSLPTIYQTMIDEFGPRLAAGVETIAERVRTPVLIHCSAGKDRTGVLSAFVLSLLDVDREHVVTDYTMTERYLGAEFVAALGAKFAQAGIVADISNTATQAPAGLITAVLEKLDDEYGGVAGYLCTHGMNPEAVDELRAALVRPAHVD</sequence>
<evidence type="ECO:0000313" key="3">
    <source>
        <dbReference type="EMBL" id="PMB97034.1"/>
    </source>
</evidence>